<keyword evidence="1" id="KW-0175">Coiled coil</keyword>
<protein>
    <submittedName>
        <fullName evidence="3">Uncharacterized protein</fullName>
    </submittedName>
</protein>
<feature type="compositionally biased region" description="Basic and acidic residues" evidence="2">
    <location>
        <begin position="824"/>
        <end position="835"/>
    </location>
</feature>
<feature type="compositionally biased region" description="Polar residues" evidence="2">
    <location>
        <begin position="233"/>
        <end position="261"/>
    </location>
</feature>
<organism evidence="3 4">
    <name type="scientific">Stegodyphus mimosarum</name>
    <name type="common">African social velvet spider</name>
    <dbReference type="NCBI Taxonomy" id="407821"/>
    <lineage>
        <taxon>Eukaryota</taxon>
        <taxon>Metazoa</taxon>
        <taxon>Ecdysozoa</taxon>
        <taxon>Arthropoda</taxon>
        <taxon>Chelicerata</taxon>
        <taxon>Arachnida</taxon>
        <taxon>Araneae</taxon>
        <taxon>Araneomorphae</taxon>
        <taxon>Entelegynae</taxon>
        <taxon>Eresoidea</taxon>
        <taxon>Eresidae</taxon>
        <taxon>Stegodyphus</taxon>
    </lineage>
</organism>
<name>A0A087UI92_STEMI</name>
<keyword evidence="4" id="KW-1185">Reference proteome</keyword>
<dbReference type="EMBL" id="KK119923">
    <property type="protein sequence ID" value="KFM77081.1"/>
    <property type="molecule type" value="Genomic_DNA"/>
</dbReference>
<feature type="region of interest" description="Disordered" evidence="2">
    <location>
        <begin position="226"/>
        <end position="261"/>
    </location>
</feature>
<gene>
    <name evidence="3" type="ORF">X975_13613</name>
</gene>
<evidence type="ECO:0000313" key="3">
    <source>
        <dbReference type="EMBL" id="KFM77081.1"/>
    </source>
</evidence>
<dbReference type="AlphaFoldDB" id="A0A087UI92"/>
<feature type="region of interest" description="Disordered" evidence="2">
    <location>
        <begin position="169"/>
        <end position="198"/>
    </location>
</feature>
<feature type="compositionally biased region" description="Polar residues" evidence="2">
    <location>
        <begin position="169"/>
        <end position="189"/>
    </location>
</feature>
<dbReference type="Proteomes" id="UP000054359">
    <property type="component" value="Unassembled WGS sequence"/>
</dbReference>
<feature type="coiled-coil region" evidence="1">
    <location>
        <begin position="938"/>
        <end position="965"/>
    </location>
</feature>
<accession>A0A087UI92</accession>
<proteinExistence type="predicted"/>
<reference evidence="3 4" key="1">
    <citation type="submission" date="2013-11" db="EMBL/GenBank/DDBJ databases">
        <title>Genome sequencing of Stegodyphus mimosarum.</title>
        <authorList>
            <person name="Bechsgaard J."/>
        </authorList>
    </citation>
    <scope>NUCLEOTIDE SEQUENCE [LARGE SCALE GENOMIC DNA]</scope>
</reference>
<feature type="region of interest" description="Disordered" evidence="2">
    <location>
        <begin position="807"/>
        <end position="837"/>
    </location>
</feature>
<evidence type="ECO:0000313" key="4">
    <source>
        <dbReference type="Proteomes" id="UP000054359"/>
    </source>
</evidence>
<dbReference type="OrthoDB" id="6425969at2759"/>
<evidence type="ECO:0000256" key="2">
    <source>
        <dbReference type="SAM" id="MobiDB-lite"/>
    </source>
</evidence>
<evidence type="ECO:0000256" key="1">
    <source>
        <dbReference type="SAM" id="Coils"/>
    </source>
</evidence>
<sequence length="990" mass="107345">MHKITVFFSFVDFLIWKSEEERIKDCNFALQSVPKILSSGNRLYYYQCDFLETRLKKEKMRNTVVKKIESCPAMISVIESDKKPQVKVEYWATHAGHIVPDSPFEKDDELAAAISSVRSDKNADDEPFSETFDASYDDTNMVTETVGNHVLTETLVFNNKATNSFTVTQQVPSHDQISNHSKNFSSKPKSVNKKRTSEKRDLLSSSLYSLASVACGKVSKKSKISEKDKVIDKNSSSENSDKTSYPTEPEKNNIQLCSSSSAEGDETVSAEITSSKVDLAVTSKDPSSTPNLNVGHGRPLFLLNTLPMKQNILNANAVSSGQNVLLCPVPQNVLPLSNTGIVSNPVFHTQSSVLDVNKTKGTHSSALKISSVCSVSESAEKKTSSILTENIHGIEASSSVPKLSSDPKPGCSEKRISSVVTEKMQSAGKKTAFPRKKKVKLSEDTRKKELLGGNKTKEANVLNSQVSVPSTYNDSNAQIVLGNIPPGMTFMKINNSLIPVRNASGTYLTNLQPTLTALPTIPNAASALYGYPPVLNLAPLNSVKIPAPISESSQVSVKSPTIGKDVKSILSSPVTVSAAPTTLYGYPPVLNITPSTPVISTTVSNSSSVLLKSSTTATTTMTSSSTVSGIRTALFGLPPVLNIAAPIPVNISSALSNSKVTAQSETVAKSVLNTLTSPNKTSIVPTPFYNFPPLLKLTPSFSVNTSTTLSSSQVDVQLPAAADLKTTLPTTSATKSIVSNFSLSPIQTEQINQKRNSTNKLGHNEKHADGSEILNGTAKKSGKAIALQLGMSDDIYVLEPIENSVEESNMPCQKSGLKSAPNLQKDKDPQIDSKKSVVSGIQKTQKAVLQNDELSEIEAKYIACQEECKRLKFELIKARLNNKEITSVMESNKSLNNRSDSEMCMEISYDDGQSSVKFHESLKKDDADIYAMVRTSVLRSLYADMKELCEQNEQLSDELEKYRMLPFGASFHAASSRVSTEIDDLQNHAN</sequence>
<feature type="non-terminal residue" evidence="3">
    <location>
        <position position="990"/>
    </location>
</feature>